<dbReference type="Ensembl" id="ENSSSCT00050088993.1">
    <property type="protein sequence ID" value="ENSSSCP00050038199.1"/>
    <property type="gene ID" value="ENSSSCG00050065335.1"/>
</dbReference>
<dbReference type="AlphaFoldDB" id="A0A8D1NCS6"/>
<evidence type="ECO:0008006" key="3">
    <source>
        <dbReference type="Google" id="ProtNLM"/>
    </source>
</evidence>
<proteinExistence type="predicted"/>
<name>A0A8D1NCS6_PIG</name>
<protein>
    <recommendedName>
        <fullName evidence="3">Protein kinase domain-containing protein</fullName>
    </recommendedName>
</protein>
<dbReference type="Proteomes" id="UP000694571">
    <property type="component" value="Unplaced"/>
</dbReference>
<accession>A0A8D1NCS6</accession>
<evidence type="ECO:0000313" key="2">
    <source>
        <dbReference type="Proteomes" id="UP000694571"/>
    </source>
</evidence>
<dbReference type="Gene3D" id="1.10.510.10">
    <property type="entry name" value="Transferase(Phosphotransferase) domain 1"/>
    <property type="match status" value="1"/>
</dbReference>
<sequence length="117" mass="13731">PGLGRDADYPRGYRVANDISHPFTMSAHRTIWYELHAREWPFKTQPAEAIIWQMGTGMKPNLSQIGMGKEISDILLFCWAFEQEERPTFTKLMDMLEKLPKRNRRLSHPGHFWKSAE</sequence>
<organism evidence="1 2">
    <name type="scientific">Sus scrofa</name>
    <name type="common">Pig</name>
    <dbReference type="NCBI Taxonomy" id="9823"/>
    <lineage>
        <taxon>Eukaryota</taxon>
        <taxon>Metazoa</taxon>
        <taxon>Chordata</taxon>
        <taxon>Craniata</taxon>
        <taxon>Vertebrata</taxon>
        <taxon>Euteleostomi</taxon>
        <taxon>Mammalia</taxon>
        <taxon>Eutheria</taxon>
        <taxon>Laurasiatheria</taxon>
        <taxon>Artiodactyla</taxon>
        <taxon>Suina</taxon>
        <taxon>Suidae</taxon>
        <taxon>Sus</taxon>
    </lineage>
</organism>
<dbReference type="InterPro" id="IPR011009">
    <property type="entry name" value="Kinase-like_dom_sf"/>
</dbReference>
<evidence type="ECO:0000313" key="1">
    <source>
        <dbReference type="Ensembl" id="ENSSSCP00050038199.1"/>
    </source>
</evidence>
<reference evidence="1" key="1">
    <citation type="submission" date="2025-08" db="UniProtKB">
        <authorList>
            <consortium name="Ensembl"/>
        </authorList>
    </citation>
    <scope>IDENTIFICATION</scope>
</reference>
<dbReference type="SUPFAM" id="SSF56112">
    <property type="entry name" value="Protein kinase-like (PK-like)"/>
    <property type="match status" value="1"/>
</dbReference>